<comment type="caution">
    <text evidence="2">The sequence shown here is derived from an EMBL/GenBank/DDBJ whole genome shotgun (WGS) entry which is preliminary data.</text>
</comment>
<dbReference type="Proteomes" id="UP000185904">
    <property type="component" value="Unassembled WGS sequence"/>
</dbReference>
<dbReference type="EMBL" id="LVCJ01000005">
    <property type="protein sequence ID" value="OAL39411.1"/>
    <property type="molecule type" value="Genomic_DNA"/>
</dbReference>
<dbReference type="OrthoDB" id="4141765at2759"/>
<protein>
    <submittedName>
        <fullName evidence="2">Uncharacterized protein</fullName>
    </submittedName>
</protein>
<accession>A0A178DDW2</accession>
<name>A0A178DDW2_9EURO</name>
<evidence type="ECO:0000313" key="2">
    <source>
        <dbReference type="EMBL" id="OAL39411.1"/>
    </source>
</evidence>
<keyword evidence="3" id="KW-1185">Reference proteome</keyword>
<feature type="transmembrane region" description="Helical" evidence="1">
    <location>
        <begin position="323"/>
        <end position="343"/>
    </location>
</feature>
<dbReference type="RefSeq" id="XP_022504423.1">
    <property type="nucleotide sequence ID" value="XM_022639587.1"/>
</dbReference>
<dbReference type="AlphaFoldDB" id="A0A178DDW2"/>
<keyword evidence="1" id="KW-0812">Transmembrane</keyword>
<evidence type="ECO:0000313" key="3">
    <source>
        <dbReference type="Proteomes" id="UP000185904"/>
    </source>
</evidence>
<sequence>MRTTALFVGLLPQLQGRDTDPTTSNDGAYTEVVQATSWSSSASYYTTYGSTVTTYIPCPVIISYTTVRYCSTCSTCGGSCGSTTQVQTTTTSATVCVPKLCSTAVNDVGQATTTPFVAGEYAIAYVTSNGGGGQPAVTTSIPASSCTAYEQIALSEIDCQTLPVCGGGGSGRNSGLTCEAKPCTKYTDKNGDGNYDPDETLTEGTQYFFTEFARLTVNGQVTSTAASLCEALTVPTPWAADVQATVVCGSDDNNNNNDNTSAGDGVQVITYTYTTDGATVVVATTLPSRGGPFHLTAAGDGSSSSSSNSGYGLRAGGDPGTTALFWTCVGTALVAGVGVGMIVL</sequence>
<evidence type="ECO:0000256" key="1">
    <source>
        <dbReference type="SAM" id="Phobius"/>
    </source>
</evidence>
<gene>
    <name evidence="2" type="ORF">AYO20_01281</name>
</gene>
<proteinExistence type="predicted"/>
<organism evidence="2 3">
    <name type="scientific">Fonsecaea nubica</name>
    <dbReference type="NCBI Taxonomy" id="856822"/>
    <lineage>
        <taxon>Eukaryota</taxon>
        <taxon>Fungi</taxon>
        <taxon>Dikarya</taxon>
        <taxon>Ascomycota</taxon>
        <taxon>Pezizomycotina</taxon>
        <taxon>Eurotiomycetes</taxon>
        <taxon>Chaetothyriomycetidae</taxon>
        <taxon>Chaetothyriales</taxon>
        <taxon>Herpotrichiellaceae</taxon>
        <taxon>Fonsecaea</taxon>
    </lineage>
</organism>
<reference evidence="2 3" key="1">
    <citation type="submission" date="2016-03" db="EMBL/GenBank/DDBJ databases">
        <title>The draft genome sequence of Fonsecaea nubica causative agent of cutaneous subcutaneous infection in human host.</title>
        <authorList>
            <person name="Costa F."/>
            <person name="Sybren D.H."/>
            <person name="Raittz R.T."/>
            <person name="Weiss V.A."/>
            <person name="Leao A.C."/>
            <person name="Gomes R."/>
            <person name="De Souza E.M."/>
            <person name="Pedrosa F.O."/>
            <person name="Steffens M.B."/>
            <person name="Bombassaro A."/>
            <person name="Tadra-Sfeir M.Z."/>
            <person name="Moreno L.F."/>
            <person name="Najafzadeh M.J."/>
            <person name="Felipe M.S."/>
            <person name="Teixeira M."/>
            <person name="Sun J."/>
            <person name="Xi L."/>
            <person name="Castro M.A."/>
            <person name="Vicente V.A."/>
        </authorList>
    </citation>
    <scope>NUCLEOTIDE SEQUENCE [LARGE SCALE GENOMIC DNA]</scope>
    <source>
        <strain evidence="2 3">CBS 269.64</strain>
    </source>
</reference>
<keyword evidence="1" id="KW-1133">Transmembrane helix</keyword>
<keyword evidence="1" id="KW-0472">Membrane</keyword>
<dbReference type="GeneID" id="34584705"/>